<dbReference type="AlphaFoldDB" id="X0VN31"/>
<proteinExistence type="predicted"/>
<sequence>MSVETRDAPPFPTVGFMAPACARLAALSMLLGSPSILAAQDVTESTPEWNDDRSMEIVRAAMRTRHQTFSDSSLRNFEVDSEGYVYLLTD</sequence>
<comment type="caution">
    <text evidence="1">The sequence shown here is derived from an EMBL/GenBank/DDBJ whole genome shotgun (WGS) entry which is preliminary data.</text>
</comment>
<reference evidence="1" key="1">
    <citation type="journal article" date="2014" name="Front. Microbiol.">
        <title>High frequency of phylogenetically diverse reductive dehalogenase-homologous genes in deep subseafloor sedimentary metagenomes.</title>
        <authorList>
            <person name="Kawai M."/>
            <person name="Futagami T."/>
            <person name="Toyoda A."/>
            <person name="Takaki Y."/>
            <person name="Nishi S."/>
            <person name="Hori S."/>
            <person name="Arai W."/>
            <person name="Tsubouchi T."/>
            <person name="Morono Y."/>
            <person name="Uchiyama I."/>
            <person name="Ito T."/>
            <person name="Fujiyama A."/>
            <person name="Inagaki F."/>
            <person name="Takami H."/>
        </authorList>
    </citation>
    <scope>NUCLEOTIDE SEQUENCE</scope>
    <source>
        <strain evidence="1">Expedition CK06-06</strain>
    </source>
</reference>
<organism evidence="1">
    <name type="scientific">marine sediment metagenome</name>
    <dbReference type="NCBI Taxonomy" id="412755"/>
    <lineage>
        <taxon>unclassified sequences</taxon>
        <taxon>metagenomes</taxon>
        <taxon>ecological metagenomes</taxon>
    </lineage>
</organism>
<gene>
    <name evidence="1" type="ORF">S01H1_56604</name>
</gene>
<name>X0VN31_9ZZZZ</name>
<feature type="non-terminal residue" evidence="1">
    <location>
        <position position="90"/>
    </location>
</feature>
<evidence type="ECO:0000313" key="1">
    <source>
        <dbReference type="EMBL" id="GAG19799.1"/>
    </source>
</evidence>
<protein>
    <submittedName>
        <fullName evidence="1">Uncharacterized protein</fullName>
    </submittedName>
</protein>
<dbReference type="EMBL" id="BARS01036863">
    <property type="protein sequence ID" value="GAG19799.1"/>
    <property type="molecule type" value="Genomic_DNA"/>
</dbReference>
<accession>X0VN31</accession>